<dbReference type="InterPro" id="IPR010598">
    <property type="entry name" value="C5-epim_C"/>
</dbReference>
<dbReference type="PANTHER" id="PTHR13174:SF3">
    <property type="entry name" value="D-GLUCURONYL C5-EPIMERASE"/>
    <property type="match status" value="1"/>
</dbReference>
<dbReference type="Gene3D" id="1.50.10.20">
    <property type="match status" value="1"/>
</dbReference>
<accession>H8KLM6</accession>
<sequence length="348" mass="40459">MLSQRILSTLGHTSEIFKRSSLIFKGVNAFWRIPPNLDLTNYSNQETSLGLYPLDYATIVKDGYYWLSDKEGLPVKPVWGNVIHNNTRLCGYAIGNWNLYYETNDEKYLEQVKHVADYLLRTADHYNNEVNLRKEILGQGHVGEISSMSQGQAISVFCRCFEATNDLKYLDAALKCIPCFYRNVDANGVVSTYGTDHLLWYEEFVKPPCLHVLNGMMYAMLGLFDLFKLTKSESIHDLYQKGVKSIEDALPSFDCGWWSWYGVRDDGNHYLASMGYHSLHIWQLYVLGTIADSSIMLEKANRFLEYTRHSDFRLRSIKFLVYEKAKKYFKGYFNKLTKLHSQTMWYIT</sequence>
<organism evidence="2 3">
    <name type="scientific">Solitalea canadensis (strain ATCC 29591 / DSM 3403 / JCM 21819 / LMG 8368 / NBRC 15130 / NCIMB 12057 / USAM 9D)</name>
    <name type="common">Flexibacter canadensis</name>
    <dbReference type="NCBI Taxonomy" id="929556"/>
    <lineage>
        <taxon>Bacteria</taxon>
        <taxon>Pseudomonadati</taxon>
        <taxon>Bacteroidota</taxon>
        <taxon>Sphingobacteriia</taxon>
        <taxon>Sphingobacteriales</taxon>
        <taxon>Sphingobacteriaceae</taxon>
        <taxon>Solitalea</taxon>
    </lineage>
</organism>
<evidence type="ECO:0000259" key="1">
    <source>
        <dbReference type="Pfam" id="PF06662"/>
    </source>
</evidence>
<gene>
    <name evidence="2" type="ordered locus">Solca_3918</name>
</gene>
<dbReference type="GO" id="GO:0005975">
    <property type="term" value="P:carbohydrate metabolic process"/>
    <property type="evidence" value="ECO:0007669"/>
    <property type="project" value="InterPro"/>
</dbReference>
<dbReference type="HOGENOM" id="CLU_057836_0_0_10"/>
<name>H8KLM6_SOLCM</name>
<proteinExistence type="predicted"/>
<dbReference type="Pfam" id="PF06662">
    <property type="entry name" value="C5-epim_C"/>
    <property type="match status" value="1"/>
</dbReference>
<dbReference type="RefSeq" id="WP_014682136.1">
    <property type="nucleotide sequence ID" value="NC_017770.1"/>
</dbReference>
<evidence type="ECO:0000313" key="3">
    <source>
        <dbReference type="Proteomes" id="UP000007590"/>
    </source>
</evidence>
<dbReference type="InterPro" id="IPR039721">
    <property type="entry name" value="C5-epimerase"/>
</dbReference>
<dbReference type="EMBL" id="CP003349">
    <property type="protein sequence ID" value="AFD08913.1"/>
    <property type="molecule type" value="Genomic_DNA"/>
</dbReference>
<dbReference type="GO" id="GO:0015012">
    <property type="term" value="P:heparan sulfate proteoglycan biosynthetic process"/>
    <property type="evidence" value="ECO:0007669"/>
    <property type="project" value="InterPro"/>
</dbReference>
<dbReference type="OrthoDB" id="428577at2"/>
<dbReference type="STRING" id="929556.Solca_3918"/>
<dbReference type="eggNOG" id="COG5017">
    <property type="taxonomic scope" value="Bacteria"/>
</dbReference>
<dbReference type="PANTHER" id="PTHR13174">
    <property type="entry name" value="D-GLUCURONYL C5-EPIMERASE"/>
    <property type="match status" value="1"/>
</dbReference>
<dbReference type="KEGG" id="scn:Solca_3918"/>
<feature type="domain" description="D-glucuronyl C5-epimerase C-terminal" evidence="1">
    <location>
        <begin position="141"/>
        <end position="303"/>
    </location>
</feature>
<keyword evidence="3" id="KW-1185">Reference proteome</keyword>
<evidence type="ECO:0000313" key="2">
    <source>
        <dbReference type="EMBL" id="AFD08913.1"/>
    </source>
</evidence>
<reference evidence="2" key="1">
    <citation type="submission" date="2012-02" db="EMBL/GenBank/DDBJ databases">
        <title>The complete genome of Solitalea canadensis DSM 3403.</title>
        <authorList>
            <consortium name="US DOE Joint Genome Institute (JGI-PGF)"/>
            <person name="Lucas S."/>
            <person name="Copeland A."/>
            <person name="Lapidus A."/>
            <person name="Glavina del Rio T."/>
            <person name="Dalin E."/>
            <person name="Tice H."/>
            <person name="Bruce D."/>
            <person name="Goodwin L."/>
            <person name="Pitluck S."/>
            <person name="Peters L."/>
            <person name="Ovchinnikova G."/>
            <person name="Lu M."/>
            <person name="Kyrpides N."/>
            <person name="Mavromatis K."/>
            <person name="Ivanova N."/>
            <person name="Brettin T."/>
            <person name="Detter J.C."/>
            <person name="Han C."/>
            <person name="Larimer F."/>
            <person name="Land M."/>
            <person name="Hauser L."/>
            <person name="Markowitz V."/>
            <person name="Cheng J.-F."/>
            <person name="Hugenholtz P."/>
            <person name="Woyke T."/>
            <person name="Wu D."/>
            <person name="Spring S."/>
            <person name="Schroeder M."/>
            <person name="Kopitz M."/>
            <person name="Brambilla E."/>
            <person name="Klenk H.-P."/>
            <person name="Eisen J.A."/>
        </authorList>
    </citation>
    <scope>NUCLEOTIDE SEQUENCE</scope>
    <source>
        <strain evidence="2">DSM 3403</strain>
    </source>
</reference>
<dbReference type="AlphaFoldDB" id="H8KLM6"/>
<dbReference type="Proteomes" id="UP000007590">
    <property type="component" value="Chromosome"/>
</dbReference>
<dbReference type="InterPro" id="IPR008928">
    <property type="entry name" value="6-hairpin_glycosidase_sf"/>
</dbReference>
<dbReference type="SUPFAM" id="SSF48208">
    <property type="entry name" value="Six-hairpin glycosidases"/>
    <property type="match status" value="1"/>
</dbReference>
<protein>
    <submittedName>
        <fullName evidence="2">D-glucuronyl C5-epimerase</fullName>
    </submittedName>
</protein>
<dbReference type="GO" id="GO:0047464">
    <property type="term" value="F:heparosan-N-sulfate-glucuronate 5-epimerase activity"/>
    <property type="evidence" value="ECO:0007669"/>
    <property type="project" value="InterPro"/>
</dbReference>